<evidence type="ECO:0000259" key="3">
    <source>
        <dbReference type="PROSITE" id="PS50222"/>
    </source>
</evidence>
<evidence type="ECO:0000256" key="2">
    <source>
        <dbReference type="ARBA" id="ARBA00022837"/>
    </source>
</evidence>
<sequence length="191" mass="21655">VKAKDCKNVLANMGVTVTEKEEAKLLKTLPVSRKKIHASKLPVLMENLENELEKDDYKDLISYLPMDENEMVDLNAVMEEAKTFTGEKVDTDHLSHELRKMGLVLTDEEHKELLASLSAYSGGKIYKKRLLKRVKNLKGPQVKIKKVESLLESMGVRMKDEEYEELMAQLSANGDRTVGLNDLMDAVSYIK</sequence>
<evidence type="ECO:0000313" key="5">
    <source>
        <dbReference type="Proteomes" id="UP000694385"/>
    </source>
</evidence>
<dbReference type="PANTHER" id="PTHR22656:SF1">
    <property type="entry name" value="EF-HAND CALCIUM-BINDING DOMAIN-CONTAINING PROTEIN 13"/>
    <property type="match status" value="1"/>
</dbReference>
<dbReference type="SUPFAM" id="SSF47473">
    <property type="entry name" value="EF-hand"/>
    <property type="match status" value="1"/>
</dbReference>
<dbReference type="Gene3D" id="1.10.238.10">
    <property type="entry name" value="EF-hand"/>
    <property type="match status" value="1"/>
</dbReference>
<name>A0A8C5KMK4_JACJA</name>
<protein>
    <recommendedName>
        <fullName evidence="3">EF-hand domain-containing protein</fullName>
    </recommendedName>
</protein>
<reference evidence="4" key="2">
    <citation type="submission" date="2025-09" db="UniProtKB">
        <authorList>
            <consortium name="Ensembl"/>
        </authorList>
    </citation>
    <scope>IDENTIFICATION</scope>
</reference>
<keyword evidence="5" id="KW-1185">Reference proteome</keyword>
<dbReference type="GeneTree" id="ENSGT00940000165743"/>
<dbReference type="Proteomes" id="UP000694385">
    <property type="component" value="Unassembled WGS sequence"/>
</dbReference>
<reference evidence="4" key="1">
    <citation type="submission" date="2025-08" db="UniProtKB">
        <authorList>
            <consortium name="Ensembl"/>
        </authorList>
    </citation>
    <scope>IDENTIFICATION</scope>
</reference>
<dbReference type="AlphaFoldDB" id="A0A8C5KMK4"/>
<proteinExistence type="predicted"/>
<dbReference type="InterPro" id="IPR011992">
    <property type="entry name" value="EF-hand-dom_pair"/>
</dbReference>
<dbReference type="OMA" id="ENEMVVH"/>
<organism evidence="4 5">
    <name type="scientific">Jaculus jaculus</name>
    <name type="common">Lesser Egyptian jerboa</name>
    <dbReference type="NCBI Taxonomy" id="51337"/>
    <lineage>
        <taxon>Eukaryota</taxon>
        <taxon>Metazoa</taxon>
        <taxon>Chordata</taxon>
        <taxon>Craniata</taxon>
        <taxon>Vertebrata</taxon>
        <taxon>Euteleostomi</taxon>
        <taxon>Mammalia</taxon>
        <taxon>Eutheria</taxon>
        <taxon>Euarchontoglires</taxon>
        <taxon>Glires</taxon>
        <taxon>Rodentia</taxon>
        <taxon>Myomorpha</taxon>
        <taxon>Dipodoidea</taxon>
        <taxon>Dipodidae</taxon>
        <taxon>Dipodinae</taxon>
        <taxon>Jaculus</taxon>
    </lineage>
</organism>
<accession>A0A8C5KMK4</accession>
<evidence type="ECO:0000313" key="4">
    <source>
        <dbReference type="Ensembl" id="ENSJJAP00000011222.1"/>
    </source>
</evidence>
<feature type="domain" description="EF-hand" evidence="3">
    <location>
        <begin position="158"/>
        <end position="191"/>
    </location>
</feature>
<dbReference type="InterPro" id="IPR002048">
    <property type="entry name" value="EF_hand_dom"/>
</dbReference>
<keyword evidence="1" id="KW-0677">Repeat</keyword>
<keyword evidence="2" id="KW-0106">Calcium</keyword>
<dbReference type="PANTHER" id="PTHR22656">
    <property type="entry name" value="EF-HAND CALCIUM-BINDING DOMAIN-CONTAINING PROTEIN 13"/>
    <property type="match status" value="1"/>
</dbReference>
<dbReference type="PROSITE" id="PS50222">
    <property type="entry name" value="EF_HAND_2"/>
    <property type="match status" value="1"/>
</dbReference>
<evidence type="ECO:0000256" key="1">
    <source>
        <dbReference type="ARBA" id="ARBA00022737"/>
    </source>
</evidence>
<dbReference type="GO" id="GO:0005509">
    <property type="term" value="F:calcium ion binding"/>
    <property type="evidence" value="ECO:0007669"/>
    <property type="project" value="InterPro"/>
</dbReference>
<dbReference type="Ensembl" id="ENSJJAT00000017693.1">
    <property type="protein sequence ID" value="ENSJJAP00000011222.1"/>
    <property type="gene ID" value="ENSJJAG00000014609.1"/>
</dbReference>